<accession>M7N8D0</accession>
<gene>
    <name evidence="2" type="ORF">C772_03230</name>
</gene>
<dbReference type="InterPro" id="IPR009057">
    <property type="entry name" value="Homeodomain-like_sf"/>
</dbReference>
<dbReference type="RefSeq" id="WP_008301637.1">
    <property type="nucleotide sequence ID" value="NZ_AOFT01000035.1"/>
</dbReference>
<dbReference type="eggNOG" id="COG2963">
    <property type="taxonomic scope" value="Bacteria"/>
</dbReference>
<dbReference type="Pfam" id="PF01527">
    <property type="entry name" value="HTH_Tnp_1"/>
    <property type="match status" value="1"/>
</dbReference>
<dbReference type="AlphaFoldDB" id="M7N8D0"/>
<dbReference type="SUPFAM" id="SSF46689">
    <property type="entry name" value="Homeodomain-like"/>
    <property type="match status" value="1"/>
</dbReference>
<keyword evidence="1" id="KW-0175">Coiled coil</keyword>
<name>M7N8D0_9BACL</name>
<evidence type="ECO:0000313" key="2">
    <source>
        <dbReference type="EMBL" id="EMR04843.1"/>
    </source>
</evidence>
<protein>
    <submittedName>
        <fullName evidence="2">Transposase</fullName>
    </submittedName>
</protein>
<keyword evidence="3" id="KW-1185">Reference proteome</keyword>
<feature type="coiled-coil region" evidence="1">
    <location>
        <begin position="62"/>
        <end position="89"/>
    </location>
</feature>
<dbReference type="GO" id="GO:0004803">
    <property type="term" value="F:transposase activity"/>
    <property type="evidence" value="ECO:0007669"/>
    <property type="project" value="InterPro"/>
</dbReference>
<dbReference type="GO" id="GO:0003677">
    <property type="term" value="F:DNA binding"/>
    <property type="evidence" value="ECO:0007669"/>
    <property type="project" value="InterPro"/>
</dbReference>
<organism evidence="2 3">
    <name type="scientific">Bhargavaea cecembensis DSE10</name>
    <dbReference type="NCBI Taxonomy" id="1235279"/>
    <lineage>
        <taxon>Bacteria</taxon>
        <taxon>Bacillati</taxon>
        <taxon>Bacillota</taxon>
        <taxon>Bacilli</taxon>
        <taxon>Bacillales</taxon>
        <taxon>Caryophanaceae</taxon>
        <taxon>Bhargavaea</taxon>
    </lineage>
</organism>
<dbReference type="InterPro" id="IPR002514">
    <property type="entry name" value="Transposase_8"/>
</dbReference>
<dbReference type="Proteomes" id="UP000011919">
    <property type="component" value="Unassembled WGS sequence"/>
</dbReference>
<evidence type="ECO:0000313" key="3">
    <source>
        <dbReference type="Proteomes" id="UP000011919"/>
    </source>
</evidence>
<evidence type="ECO:0000256" key="1">
    <source>
        <dbReference type="SAM" id="Coils"/>
    </source>
</evidence>
<dbReference type="EMBL" id="AOFT01000035">
    <property type="protein sequence ID" value="EMR04843.1"/>
    <property type="molecule type" value="Genomic_DNA"/>
</dbReference>
<comment type="caution">
    <text evidence="2">The sequence shown here is derived from an EMBL/GenBank/DDBJ whole genome shotgun (WGS) entry which is preliminary data.</text>
</comment>
<reference evidence="2 3" key="1">
    <citation type="journal article" date="2013" name="Genome Announc.">
        <title>Draft Genome Sequence of Bhargavaea cecembensis Strain DSE10T, Isolated from a Deep-Sea Sediment Sample Collected at a Depth of 5,904 m from the Chagos-Laccadive Ridge System in the Indian Ocean.</title>
        <authorList>
            <person name="Shivaji S."/>
            <person name="Ara S."/>
            <person name="Begum Z."/>
            <person name="Ruth M."/>
            <person name="Singh A."/>
            <person name="Kumar Pinnaka A."/>
        </authorList>
    </citation>
    <scope>NUCLEOTIDE SEQUENCE [LARGE SCALE GENOMIC DNA]</scope>
    <source>
        <strain evidence="2 3">DSE10</strain>
    </source>
</reference>
<dbReference type="GO" id="GO:0006313">
    <property type="term" value="P:DNA transposition"/>
    <property type="evidence" value="ECO:0007669"/>
    <property type="project" value="InterPro"/>
</dbReference>
<proteinExistence type="predicted"/>
<dbReference type="OrthoDB" id="4379323at2"/>
<sequence>MGKVYKPELKEYVCKLVLEEGRKKSQLAYETGVSVSSITRWVDAYKEKMEQEVEEEGLLVTTSELQAEIRELRKNLADKEEENEILKKAMHVFTRSQA</sequence>